<dbReference type="InterPro" id="IPR023476">
    <property type="entry name" value="Pep_tRNA_hydro_II_dom_sf"/>
</dbReference>
<evidence type="ECO:0000256" key="5">
    <source>
        <dbReference type="SAM" id="MobiDB-lite"/>
    </source>
</evidence>
<keyword evidence="6" id="KW-1133">Transmembrane helix</keyword>
<feature type="compositionally biased region" description="Acidic residues" evidence="5">
    <location>
        <begin position="51"/>
        <end position="63"/>
    </location>
</feature>
<name>A0AAN6TB97_9PEZI</name>
<dbReference type="PANTHER" id="PTHR12649:SF11">
    <property type="entry name" value="PEPTIDYL-TRNA HYDROLASE 2, MITOCHONDRIAL"/>
    <property type="match status" value="1"/>
</dbReference>
<dbReference type="RefSeq" id="XP_064668736.1">
    <property type="nucleotide sequence ID" value="XM_064811829.1"/>
</dbReference>
<reference evidence="7" key="1">
    <citation type="journal article" date="2023" name="Mol. Phylogenet. Evol.">
        <title>Genome-scale phylogeny and comparative genomics of the fungal order Sordariales.</title>
        <authorList>
            <person name="Hensen N."/>
            <person name="Bonometti L."/>
            <person name="Westerberg I."/>
            <person name="Brannstrom I.O."/>
            <person name="Guillou S."/>
            <person name="Cros-Aarteil S."/>
            <person name="Calhoun S."/>
            <person name="Haridas S."/>
            <person name="Kuo A."/>
            <person name="Mondo S."/>
            <person name="Pangilinan J."/>
            <person name="Riley R."/>
            <person name="LaButti K."/>
            <person name="Andreopoulos B."/>
            <person name="Lipzen A."/>
            <person name="Chen C."/>
            <person name="Yan M."/>
            <person name="Daum C."/>
            <person name="Ng V."/>
            <person name="Clum A."/>
            <person name="Steindorff A."/>
            <person name="Ohm R.A."/>
            <person name="Martin F."/>
            <person name="Silar P."/>
            <person name="Natvig D.O."/>
            <person name="Lalanne C."/>
            <person name="Gautier V."/>
            <person name="Ament-Velasquez S.L."/>
            <person name="Kruys A."/>
            <person name="Hutchinson M.I."/>
            <person name="Powell A.J."/>
            <person name="Barry K."/>
            <person name="Miller A.N."/>
            <person name="Grigoriev I.V."/>
            <person name="Debuchy R."/>
            <person name="Gladieux P."/>
            <person name="Hiltunen Thoren M."/>
            <person name="Johannesson H."/>
        </authorList>
    </citation>
    <scope>NUCLEOTIDE SEQUENCE</scope>
    <source>
        <strain evidence="7">CBS 508.74</strain>
    </source>
</reference>
<dbReference type="Proteomes" id="UP001302812">
    <property type="component" value="Unassembled WGS sequence"/>
</dbReference>
<dbReference type="GO" id="GO:0004045">
    <property type="term" value="F:peptidyl-tRNA hydrolase activity"/>
    <property type="evidence" value="ECO:0007669"/>
    <property type="project" value="UniProtKB-EC"/>
</dbReference>
<comment type="catalytic activity">
    <reaction evidence="4">
        <text>an N-acyl-L-alpha-aminoacyl-tRNA + H2O = an N-acyl-L-amino acid + a tRNA + H(+)</text>
        <dbReference type="Rhea" id="RHEA:54448"/>
        <dbReference type="Rhea" id="RHEA-COMP:10123"/>
        <dbReference type="Rhea" id="RHEA-COMP:13883"/>
        <dbReference type="ChEBI" id="CHEBI:15377"/>
        <dbReference type="ChEBI" id="CHEBI:15378"/>
        <dbReference type="ChEBI" id="CHEBI:59874"/>
        <dbReference type="ChEBI" id="CHEBI:78442"/>
        <dbReference type="ChEBI" id="CHEBI:138191"/>
        <dbReference type="EC" id="3.1.1.29"/>
    </reaction>
</comment>
<comment type="similarity">
    <text evidence="3">Belongs to the PTH2 family.</text>
</comment>
<reference evidence="7" key="2">
    <citation type="submission" date="2023-05" db="EMBL/GenBank/DDBJ databases">
        <authorList>
            <consortium name="Lawrence Berkeley National Laboratory"/>
            <person name="Steindorff A."/>
            <person name="Hensen N."/>
            <person name="Bonometti L."/>
            <person name="Westerberg I."/>
            <person name="Brannstrom I.O."/>
            <person name="Guillou S."/>
            <person name="Cros-Aarteil S."/>
            <person name="Calhoun S."/>
            <person name="Haridas S."/>
            <person name="Kuo A."/>
            <person name="Mondo S."/>
            <person name="Pangilinan J."/>
            <person name="Riley R."/>
            <person name="Labutti K."/>
            <person name="Andreopoulos B."/>
            <person name="Lipzen A."/>
            <person name="Chen C."/>
            <person name="Yanf M."/>
            <person name="Daum C."/>
            <person name="Ng V."/>
            <person name="Clum A."/>
            <person name="Ohm R."/>
            <person name="Martin F."/>
            <person name="Silar P."/>
            <person name="Natvig D."/>
            <person name="Lalanne C."/>
            <person name="Gautier V."/>
            <person name="Ament-Velasquez S.L."/>
            <person name="Kruys A."/>
            <person name="Hutchinson M.I."/>
            <person name="Powell A.J."/>
            <person name="Barry K."/>
            <person name="Miller A.N."/>
            <person name="Grigoriev I.V."/>
            <person name="Debuchy R."/>
            <person name="Gladieux P."/>
            <person name="Thoren M.H."/>
            <person name="Johannesson H."/>
        </authorList>
    </citation>
    <scope>NUCLEOTIDE SEQUENCE</scope>
    <source>
        <strain evidence="7">CBS 508.74</strain>
    </source>
</reference>
<evidence type="ECO:0000313" key="7">
    <source>
        <dbReference type="EMBL" id="KAK4111166.1"/>
    </source>
</evidence>
<dbReference type="CDD" id="cd02430">
    <property type="entry name" value="PTH2"/>
    <property type="match status" value="1"/>
</dbReference>
<protein>
    <recommendedName>
        <fullName evidence="1">peptidyl-tRNA hydrolase</fullName>
        <ecNumber evidence="1">3.1.1.29</ecNumber>
    </recommendedName>
</protein>
<dbReference type="EC" id="3.1.1.29" evidence="1"/>
<dbReference type="FunFam" id="3.40.1490.10:FF:000001">
    <property type="entry name" value="Peptidyl-tRNA hydrolase 2"/>
    <property type="match status" value="1"/>
</dbReference>
<gene>
    <name evidence="7" type="ORF">N656DRAFT_712584</name>
</gene>
<dbReference type="EMBL" id="MU853347">
    <property type="protein sequence ID" value="KAK4111166.1"/>
    <property type="molecule type" value="Genomic_DNA"/>
</dbReference>
<feature type="compositionally biased region" description="Low complexity" evidence="5">
    <location>
        <begin position="91"/>
        <end position="102"/>
    </location>
</feature>
<keyword evidence="2 7" id="KW-0378">Hydrolase</keyword>
<dbReference type="Gene3D" id="3.40.1490.10">
    <property type="entry name" value="Bit1"/>
    <property type="match status" value="1"/>
</dbReference>
<dbReference type="SUPFAM" id="SSF102462">
    <property type="entry name" value="Peptidyl-tRNA hydrolase II"/>
    <property type="match status" value="1"/>
</dbReference>
<accession>A0AAN6TB97</accession>
<proteinExistence type="inferred from homology"/>
<comment type="caution">
    <text evidence="7">The sequence shown here is derived from an EMBL/GenBank/DDBJ whole genome shotgun (WGS) entry which is preliminary data.</text>
</comment>
<dbReference type="PANTHER" id="PTHR12649">
    <property type="entry name" value="PEPTIDYL-TRNA HYDROLASE 2"/>
    <property type="match status" value="1"/>
</dbReference>
<feature type="region of interest" description="Disordered" evidence="5">
    <location>
        <begin position="47"/>
        <end position="105"/>
    </location>
</feature>
<evidence type="ECO:0000256" key="6">
    <source>
        <dbReference type="SAM" id="Phobius"/>
    </source>
</evidence>
<evidence type="ECO:0000256" key="4">
    <source>
        <dbReference type="ARBA" id="ARBA00048707"/>
    </source>
</evidence>
<keyword evidence="6" id="KW-0472">Membrane</keyword>
<dbReference type="NCBIfam" id="TIGR00283">
    <property type="entry name" value="arch_pth2"/>
    <property type="match status" value="1"/>
</dbReference>
<evidence type="ECO:0000256" key="1">
    <source>
        <dbReference type="ARBA" id="ARBA00013260"/>
    </source>
</evidence>
<keyword evidence="6" id="KW-0812">Transmembrane</keyword>
<dbReference type="GO" id="GO:0005829">
    <property type="term" value="C:cytosol"/>
    <property type="evidence" value="ECO:0007669"/>
    <property type="project" value="TreeGrafter"/>
</dbReference>
<dbReference type="AlphaFoldDB" id="A0AAN6TB97"/>
<organism evidence="7 8">
    <name type="scientific">Canariomyces notabilis</name>
    <dbReference type="NCBI Taxonomy" id="2074819"/>
    <lineage>
        <taxon>Eukaryota</taxon>
        <taxon>Fungi</taxon>
        <taxon>Dikarya</taxon>
        <taxon>Ascomycota</taxon>
        <taxon>Pezizomycotina</taxon>
        <taxon>Sordariomycetes</taxon>
        <taxon>Sordariomycetidae</taxon>
        <taxon>Sordariales</taxon>
        <taxon>Chaetomiaceae</taxon>
        <taxon>Canariomyces</taxon>
    </lineage>
</organism>
<evidence type="ECO:0000256" key="2">
    <source>
        <dbReference type="ARBA" id="ARBA00022801"/>
    </source>
</evidence>
<evidence type="ECO:0000313" key="8">
    <source>
        <dbReference type="Proteomes" id="UP001302812"/>
    </source>
</evidence>
<dbReference type="GeneID" id="89935954"/>
<evidence type="ECO:0000256" key="3">
    <source>
        <dbReference type="ARBA" id="ARBA00038050"/>
    </source>
</evidence>
<dbReference type="Pfam" id="PF01981">
    <property type="entry name" value="PTH2"/>
    <property type="match status" value="1"/>
</dbReference>
<sequence length="234" mass="25125">MTTSDITSAVVVSTSIVSFISGFALGVYSIRGWLLSPDLKVERNANLNDPVESEESDVDEEETLLDHAPNWANGEEADRRQGLRGTSSSKQQQPAPAAARQRLPNPGANEECKLVLVVRTDLGMTKGKIAAQCGHATLACYKTLQQAAQRDPQGAEARVLRQWEQLGQAKIAVQVKSEVEMLELMGRARSLGVTAEVIRDAGRTQIESGSKTVLGVGPAPKSLVDSITGHLKLL</sequence>
<dbReference type="InterPro" id="IPR002833">
    <property type="entry name" value="PTH2"/>
</dbReference>
<keyword evidence="8" id="KW-1185">Reference proteome</keyword>
<feature type="transmembrane region" description="Helical" evidence="6">
    <location>
        <begin position="6"/>
        <end position="30"/>
    </location>
</feature>